<dbReference type="PANTHER" id="PTHR34070">
    <property type="entry name" value="ARMADILLO-TYPE FOLD"/>
    <property type="match status" value="1"/>
</dbReference>
<dbReference type="InterPro" id="IPR014825">
    <property type="entry name" value="DNA_alkylation"/>
</dbReference>
<evidence type="ECO:0000313" key="2">
    <source>
        <dbReference type="Proteomes" id="UP000502260"/>
    </source>
</evidence>
<dbReference type="InterPro" id="IPR016024">
    <property type="entry name" value="ARM-type_fold"/>
</dbReference>
<dbReference type="Proteomes" id="UP000502260">
    <property type="component" value="Chromosome"/>
</dbReference>
<dbReference type="AlphaFoldDB" id="A0A6F8V760"/>
<proteinExistence type="predicted"/>
<evidence type="ECO:0008006" key="3">
    <source>
        <dbReference type="Google" id="ProtNLM"/>
    </source>
</evidence>
<dbReference type="EMBL" id="AP022853">
    <property type="protein sequence ID" value="BCB25494.1"/>
    <property type="molecule type" value="Genomic_DNA"/>
</dbReference>
<dbReference type="CDD" id="cd06561">
    <property type="entry name" value="AlkD_like"/>
    <property type="match status" value="1"/>
</dbReference>
<keyword evidence="2" id="KW-1185">Reference proteome</keyword>
<dbReference type="Gene3D" id="1.25.10.90">
    <property type="match status" value="1"/>
</dbReference>
<reference evidence="2" key="1">
    <citation type="submission" date="2020-03" db="EMBL/GenBank/DDBJ databases">
        <title>Complete genome sequence of sulfur-oxidizing bacterium skT11.</title>
        <authorList>
            <person name="Kanda M."/>
            <person name="Kojima H."/>
            <person name="Fukui M."/>
        </authorList>
    </citation>
    <scope>NUCLEOTIDE SEQUENCE [LARGE SCALE GENOMIC DNA]</scope>
    <source>
        <strain evidence="2">skT11</strain>
    </source>
</reference>
<organism evidence="1 2">
    <name type="scientific">Sulfurimicrobium lacus</name>
    <dbReference type="NCBI Taxonomy" id="2715678"/>
    <lineage>
        <taxon>Bacteria</taxon>
        <taxon>Pseudomonadati</taxon>
        <taxon>Pseudomonadota</taxon>
        <taxon>Betaproteobacteria</taxon>
        <taxon>Nitrosomonadales</taxon>
        <taxon>Sulfuricellaceae</taxon>
        <taxon>Sulfurimicrobium</taxon>
    </lineage>
</organism>
<protein>
    <recommendedName>
        <fullName evidence="3">DNA alkylation repair protein</fullName>
    </recommendedName>
</protein>
<dbReference type="Pfam" id="PF08713">
    <property type="entry name" value="DNA_alkylation"/>
    <property type="match status" value="1"/>
</dbReference>
<name>A0A6F8V760_9PROT</name>
<dbReference type="SUPFAM" id="SSF48371">
    <property type="entry name" value="ARM repeat"/>
    <property type="match status" value="1"/>
</dbReference>
<gene>
    <name evidence="1" type="ORF">SKTS_03800</name>
</gene>
<dbReference type="PANTHER" id="PTHR34070:SF1">
    <property type="entry name" value="DNA ALKYLATION REPAIR PROTEIN"/>
    <property type="match status" value="1"/>
</dbReference>
<accession>A0A6F8V760</accession>
<evidence type="ECO:0000313" key="1">
    <source>
        <dbReference type="EMBL" id="BCB25494.1"/>
    </source>
</evidence>
<dbReference type="KEGG" id="slac:SKTS_03800"/>
<dbReference type="RefSeq" id="WP_244617420.1">
    <property type="nucleotide sequence ID" value="NZ_AP022853.1"/>
</dbReference>
<sequence length="236" mass="27082">MKISTPLPEIQSRLHSLASPETARILQRFFKTAPGQYGAGDVFLGIKVPAIRAVAKEFPDVGLDTTLDLLHSRFHETRLLALLFLLRHFSAGDALERRNVYQAYLANTAWINNWDLVDLSAPPVVGAYLADQARDPVYQLVRSPSLWERRIAVVATLHFIRSGDFDDILLLAEHLLNDREDLMHKATGWMLREVGKRDQARLEIFLGLHGRNMPRTMLRYAIERFPETLRQAYLRR</sequence>